<dbReference type="Gene3D" id="1.10.10.880">
    <property type="entry name" value="Anti sigma-E protein RseA, N-terminal domain"/>
    <property type="match status" value="1"/>
</dbReference>
<keyword evidence="1" id="KW-1133">Transmembrane helix</keyword>
<dbReference type="PANTHER" id="PTHR38104">
    <property type="match status" value="1"/>
</dbReference>
<gene>
    <name evidence="3" type="ORF">FIT94_04520</name>
</gene>
<dbReference type="KEGG" id="muv:FIT94_04520"/>
<dbReference type="InterPro" id="IPR005572">
    <property type="entry name" value="Anti-sigma_E_RseA_N"/>
</dbReference>
<dbReference type="InterPro" id="IPR052383">
    <property type="entry name" value="Anti-sigma-E_RseA-like"/>
</dbReference>
<feature type="domain" description="Anti sigma-E protein RseA N-terminal" evidence="2">
    <location>
        <begin position="2"/>
        <end position="75"/>
    </location>
</feature>
<dbReference type="RefSeq" id="WP_139868034.1">
    <property type="nucleotide sequence ID" value="NZ_CP040949.1"/>
</dbReference>
<evidence type="ECO:0000313" key="3">
    <source>
        <dbReference type="EMBL" id="QDC41317.1"/>
    </source>
</evidence>
<evidence type="ECO:0000259" key="2">
    <source>
        <dbReference type="Pfam" id="PF03872"/>
    </source>
</evidence>
<dbReference type="GeneID" id="66285146"/>
<sequence length="152" mass="17183">MKEKISTLLDDELDLKSSSQMVRDINKDSRLRERFETYQLIRDSIKNELIDSTLSSKSILDAIDKEPIQLKFNKSSKFQSAIALPAASWMSWPVAASFIAVLFVGAMITTNTFHIKPTNTIEIAENIPNEYIEAHQTLAPTNVAFYVETQAK</sequence>
<feature type="transmembrane region" description="Helical" evidence="1">
    <location>
        <begin position="81"/>
        <end position="108"/>
    </location>
</feature>
<accession>A0AAX1F018</accession>
<proteinExistence type="predicted"/>
<reference evidence="3 4" key="1">
    <citation type="journal article" date="2019" name="ISME J.">
        <title>Evolution in action: habitat transition from sediment to the pelagial leads to genome streamlining in Methylophilaceae.</title>
        <authorList>
            <person name="Salcher M."/>
            <person name="Schaefle D."/>
            <person name="Kaspar M."/>
            <person name="Neuenschwander S.M."/>
            <person name="Ghai R."/>
        </authorList>
    </citation>
    <scope>NUCLEOTIDE SEQUENCE [LARGE SCALE GENOMIC DNA]</scope>
    <source>
        <strain evidence="3 4">MMS-RVI-51</strain>
    </source>
</reference>
<dbReference type="SUPFAM" id="SSF89069">
    <property type="entry name" value="N-terminal, cytoplasmic domain of anti-sigmaE factor RseA"/>
    <property type="match status" value="1"/>
</dbReference>
<dbReference type="InterPro" id="IPR036147">
    <property type="entry name" value="Anti-sigma_E_RseA_N_sf"/>
</dbReference>
<dbReference type="Pfam" id="PF03872">
    <property type="entry name" value="RseA_N"/>
    <property type="match status" value="1"/>
</dbReference>
<evidence type="ECO:0000256" key="1">
    <source>
        <dbReference type="SAM" id="Phobius"/>
    </source>
</evidence>
<dbReference type="AlphaFoldDB" id="A0AAX1F018"/>
<dbReference type="CDD" id="cd16328">
    <property type="entry name" value="RseA_N"/>
    <property type="match status" value="1"/>
</dbReference>
<keyword evidence="1" id="KW-0812">Transmembrane</keyword>
<evidence type="ECO:0000313" key="4">
    <source>
        <dbReference type="Proteomes" id="UP000314901"/>
    </source>
</evidence>
<dbReference type="PANTHER" id="PTHR38104:SF1">
    <property type="entry name" value="ANTI-SIGMA-E FACTOR RSEA"/>
    <property type="match status" value="1"/>
</dbReference>
<name>A0AAX1F018_9PROT</name>
<keyword evidence="1" id="KW-0472">Membrane</keyword>
<dbReference type="EMBL" id="CP040953">
    <property type="protein sequence ID" value="QDC41317.1"/>
    <property type="molecule type" value="Genomic_DNA"/>
</dbReference>
<protein>
    <recommendedName>
        <fullName evidence="2">Anti sigma-E protein RseA N-terminal domain-containing protein</fullName>
    </recommendedName>
</protein>
<organism evidence="3 4">
    <name type="scientific">Candidatus Methylopumilus universalis</name>
    <dbReference type="NCBI Taxonomy" id="2588536"/>
    <lineage>
        <taxon>Bacteria</taxon>
        <taxon>Pseudomonadati</taxon>
        <taxon>Pseudomonadota</taxon>
        <taxon>Betaproteobacteria</taxon>
        <taxon>Nitrosomonadales</taxon>
        <taxon>Methylophilaceae</taxon>
        <taxon>Candidatus Methylopumilus</taxon>
    </lineage>
</organism>
<dbReference type="Proteomes" id="UP000314901">
    <property type="component" value="Chromosome"/>
</dbReference>
<dbReference type="GO" id="GO:0016989">
    <property type="term" value="F:sigma factor antagonist activity"/>
    <property type="evidence" value="ECO:0007669"/>
    <property type="project" value="InterPro"/>
</dbReference>